<evidence type="ECO:0000313" key="2">
    <source>
        <dbReference type="Proteomes" id="UP000076577"/>
    </source>
</evidence>
<accession>A0A165W9Q7</accession>
<protein>
    <submittedName>
        <fullName evidence="1">Uncharacterized protein</fullName>
    </submittedName>
</protein>
<dbReference type="PATRIC" id="fig|989403.3.peg.3753"/>
<gene>
    <name evidence="1" type="ORF">PsAD2_03483</name>
</gene>
<comment type="caution">
    <text evidence="1">The sequence shown here is derived from an EMBL/GenBank/DDBJ whole genome shotgun (WGS) entry which is preliminary data.</text>
</comment>
<keyword evidence="2" id="KW-1185">Reference proteome</keyword>
<organism evidence="1 2">
    <name type="scientific">Pseudovibrio axinellae</name>
    <dbReference type="NCBI Taxonomy" id="989403"/>
    <lineage>
        <taxon>Bacteria</taxon>
        <taxon>Pseudomonadati</taxon>
        <taxon>Pseudomonadota</taxon>
        <taxon>Alphaproteobacteria</taxon>
        <taxon>Hyphomicrobiales</taxon>
        <taxon>Stappiaceae</taxon>
        <taxon>Pseudovibrio</taxon>
    </lineage>
</organism>
<name>A0A165W9Q7_9HYPH</name>
<dbReference type="AlphaFoldDB" id="A0A165W9Q7"/>
<dbReference type="Proteomes" id="UP000076577">
    <property type="component" value="Unassembled WGS sequence"/>
</dbReference>
<proteinExistence type="predicted"/>
<dbReference type="EMBL" id="LMCB01000050">
    <property type="protein sequence ID" value="KZL16258.1"/>
    <property type="molecule type" value="Genomic_DNA"/>
</dbReference>
<reference evidence="1 2" key="1">
    <citation type="journal article" date="2016" name="Front. Microbiol.">
        <title>Comparative Genomic Analysis Reveals a Diverse Repertoire of Genes Involved in Prokaryote-Eukaryote Interactions within the Pseudovibrio Genus.</title>
        <authorList>
            <person name="Romano S."/>
            <person name="Fernandez-Guerra A."/>
            <person name="Reen F.J."/>
            <person name="Glockner F.O."/>
            <person name="Crowley S.P."/>
            <person name="O'Sullivan O."/>
            <person name="Cotter P.D."/>
            <person name="Adams C."/>
            <person name="Dobson A.D."/>
            <person name="O'Gara F."/>
        </authorList>
    </citation>
    <scope>NUCLEOTIDE SEQUENCE [LARGE SCALE GENOMIC DNA]</scope>
    <source>
        <strain evidence="1 2">Ad2</strain>
    </source>
</reference>
<sequence>MMVGSRNKLKVDWLVGFNLEPDAALSIRGCSNGPQRRLVQTPPRSKQPAICAEFRTLQQSTLSFG</sequence>
<evidence type="ECO:0000313" key="1">
    <source>
        <dbReference type="EMBL" id="KZL16258.1"/>
    </source>
</evidence>